<dbReference type="Proteomes" id="UP000004968">
    <property type="component" value="Unassembled WGS sequence"/>
</dbReference>
<dbReference type="EMBL" id="ACIO01000159">
    <property type="protein sequence ID" value="EFC99663.1"/>
    <property type="molecule type" value="Genomic_DNA"/>
</dbReference>
<evidence type="ECO:0000313" key="2">
    <source>
        <dbReference type="Proteomes" id="UP000004968"/>
    </source>
</evidence>
<dbReference type="AlphaFoldDB" id="D3AEU0"/>
<protein>
    <submittedName>
        <fullName evidence="1">Uncharacterized protein</fullName>
    </submittedName>
</protein>
<dbReference type="HOGENOM" id="CLU_3217236_0_0_9"/>
<proteinExistence type="predicted"/>
<name>D3AEU0_9FIRM</name>
<reference evidence="1 2" key="1">
    <citation type="submission" date="2010-01" db="EMBL/GenBank/DDBJ databases">
        <authorList>
            <person name="Weinstock G."/>
            <person name="Sodergren E."/>
            <person name="Clifton S."/>
            <person name="Fulton L."/>
            <person name="Fulton B."/>
            <person name="Courtney L."/>
            <person name="Fronick C."/>
            <person name="Harrison M."/>
            <person name="Strong C."/>
            <person name="Farmer C."/>
            <person name="Delahaunty K."/>
            <person name="Markovic C."/>
            <person name="Hall O."/>
            <person name="Minx P."/>
            <person name="Tomlinson C."/>
            <person name="Mitreva M."/>
            <person name="Nelson J."/>
            <person name="Hou S."/>
            <person name="Wollam A."/>
            <person name="Pepin K.H."/>
            <person name="Johnson M."/>
            <person name="Bhonagiri V."/>
            <person name="Nash W.E."/>
            <person name="Warren W."/>
            <person name="Chinwalla A."/>
            <person name="Mardis E.R."/>
            <person name="Wilson R.K."/>
        </authorList>
    </citation>
    <scope>NUCLEOTIDE SEQUENCE [LARGE SCALE GENOMIC DNA]</scope>
    <source>
        <strain evidence="1 2">DSM 13479</strain>
    </source>
</reference>
<accession>D3AEU0</accession>
<evidence type="ECO:0000313" key="1">
    <source>
        <dbReference type="EMBL" id="EFC99663.1"/>
    </source>
</evidence>
<organism evidence="1 2">
    <name type="scientific">Hungatella hathewayi DSM 13479</name>
    <dbReference type="NCBI Taxonomy" id="566550"/>
    <lineage>
        <taxon>Bacteria</taxon>
        <taxon>Bacillati</taxon>
        <taxon>Bacillota</taxon>
        <taxon>Clostridia</taxon>
        <taxon>Lachnospirales</taxon>
        <taxon>Lachnospiraceae</taxon>
        <taxon>Hungatella</taxon>
    </lineage>
</organism>
<comment type="caution">
    <text evidence="1">The sequence shown here is derived from an EMBL/GenBank/DDBJ whole genome shotgun (WGS) entry which is preliminary data.</text>
</comment>
<sequence length="44" mass="5591">MDYRAWIEIIRWELKWQDFYCSMEYSCCNKSLFIYQEMPDTQPE</sequence>
<gene>
    <name evidence="1" type="ORF">CLOSTHATH_02124</name>
</gene>